<name>A0A9D4DU81_DREPO</name>
<evidence type="ECO:0000313" key="3">
    <source>
        <dbReference type="Proteomes" id="UP000828390"/>
    </source>
</evidence>
<comment type="caution">
    <text evidence="2">The sequence shown here is derived from an EMBL/GenBank/DDBJ whole genome shotgun (WGS) entry which is preliminary data.</text>
</comment>
<evidence type="ECO:0000313" key="2">
    <source>
        <dbReference type="EMBL" id="KAH3754695.1"/>
    </source>
</evidence>
<organism evidence="2 3">
    <name type="scientific">Dreissena polymorpha</name>
    <name type="common">Zebra mussel</name>
    <name type="synonym">Mytilus polymorpha</name>
    <dbReference type="NCBI Taxonomy" id="45954"/>
    <lineage>
        <taxon>Eukaryota</taxon>
        <taxon>Metazoa</taxon>
        <taxon>Spiralia</taxon>
        <taxon>Lophotrochozoa</taxon>
        <taxon>Mollusca</taxon>
        <taxon>Bivalvia</taxon>
        <taxon>Autobranchia</taxon>
        <taxon>Heteroconchia</taxon>
        <taxon>Euheterodonta</taxon>
        <taxon>Imparidentia</taxon>
        <taxon>Neoheterodontei</taxon>
        <taxon>Myida</taxon>
        <taxon>Dreissenoidea</taxon>
        <taxon>Dreissenidae</taxon>
        <taxon>Dreissena</taxon>
    </lineage>
</organism>
<dbReference type="AlphaFoldDB" id="A0A9D4DU81"/>
<feature type="region of interest" description="Disordered" evidence="1">
    <location>
        <begin position="44"/>
        <end position="65"/>
    </location>
</feature>
<protein>
    <submittedName>
        <fullName evidence="2">Uncharacterized protein</fullName>
    </submittedName>
</protein>
<reference evidence="2" key="2">
    <citation type="submission" date="2020-11" db="EMBL/GenBank/DDBJ databases">
        <authorList>
            <person name="McCartney M.A."/>
            <person name="Auch B."/>
            <person name="Kono T."/>
            <person name="Mallez S."/>
            <person name="Becker A."/>
            <person name="Gohl D.M."/>
            <person name="Silverstein K.A.T."/>
            <person name="Koren S."/>
            <person name="Bechman K.B."/>
            <person name="Herman A."/>
            <person name="Abrahante J.E."/>
            <person name="Garbe J."/>
        </authorList>
    </citation>
    <scope>NUCLEOTIDE SEQUENCE</scope>
    <source>
        <strain evidence="2">Duluth1</strain>
        <tissue evidence="2">Whole animal</tissue>
    </source>
</reference>
<keyword evidence="3" id="KW-1185">Reference proteome</keyword>
<proteinExistence type="predicted"/>
<dbReference type="Proteomes" id="UP000828390">
    <property type="component" value="Unassembled WGS sequence"/>
</dbReference>
<evidence type="ECO:0000256" key="1">
    <source>
        <dbReference type="SAM" id="MobiDB-lite"/>
    </source>
</evidence>
<gene>
    <name evidence="2" type="ORF">DPMN_189376</name>
</gene>
<accession>A0A9D4DU81</accession>
<sequence length="65" mass="7369">MELPARCHVHISTRIWEPKLSEPAATAVSTEERRTYSKFYSFAGDNGQRSYSSTSSSTNEKRLNT</sequence>
<dbReference type="EMBL" id="JAIWYP010000010">
    <property type="protein sequence ID" value="KAH3754695.1"/>
    <property type="molecule type" value="Genomic_DNA"/>
</dbReference>
<reference evidence="2" key="1">
    <citation type="journal article" date="2019" name="bioRxiv">
        <title>The Genome of the Zebra Mussel, Dreissena polymorpha: A Resource for Invasive Species Research.</title>
        <authorList>
            <person name="McCartney M.A."/>
            <person name="Auch B."/>
            <person name="Kono T."/>
            <person name="Mallez S."/>
            <person name="Zhang Y."/>
            <person name="Obille A."/>
            <person name="Becker A."/>
            <person name="Abrahante J.E."/>
            <person name="Garbe J."/>
            <person name="Badalamenti J.P."/>
            <person name="Herman A."/>
            <person name="Mangelson H."/>
            <person name="Liachko I."/>
            <person name="Sullivan S."/>
            <person name="Sone E.D."/>
            <person name="Koren S."/>
            <person name="Silverstein K.A.T."/>
            <person name="Beckman K.B."/>
            <person name="Gohl D.M."/>
        </authorList>
    </citation>
    <scope>NUCLEOTIDE SEQUENCE</scope>
    <source>
        <strain evidence="2">Duluth1</strain>
        <tissue evidence="2">Whole animal</tissue>
    </source>
</reference>